<dbReference type="AlphaFoldDB" id="A0A367IVL5"/>
<name>A0A367IVL5_RHIAZ</name>
<gene>
    <name evidence="1" type="ORF">CU097_002779</name>
</gene>
<dbReference type="Proteomes" id="UP000252139">
    <property type="component" value="Unassembled WGS sequence"/>
</dbReference>
<dbReference type="EMBL" id="PJQL01003301">
    <property type="protein sequence ID" value="RCH81743.1"/>
    <property type="molecule type" value="Genomic_DNA"/>
</dbReference>
<protein>
    <submittedName>
        <fullName evidence="1">Uncharacterized protein</fullName>
    </submittedName>
</protein>
<sequence>MIHRHNNRFSFILQKKPITKKSVKISKEPPMIVYFERDILEDTLIDYIFDPQVLHDEEKDHPDLDKKAVKPWQCPPYTSNPSFLTKLKSIFHKQHSDSVMSSL</sequence>
<evidence type="ECO:0000313" key="1">
    <source>
        <dbReference type="EMBL" id="RCH81743.1"/>
    </source>
</evidence>
<comment type="caution">
    <text evidence="1">The sequence shown here is derived from an EMBL/GenBank/DDBJ whole genome shotgun (WGS) entry which is preliminary data.</text>
</comment>
<organism evidence="1 2">
    <name type="scientific">Rhizopus azygosporus</name>
    <name type="common">Rhizopus microsporus var. azygosporus</name>
    <dbReference type="NCBI Taxonomy" id="86630"/>
    <lineage>
        <taxon>Eukaryota</taxon>
        <taxon>Fungi</taxon>
        <taxon>Fungi incertae sedis</taxon>
        <taxon>Mucoromycota</taxon>
        <taxon>Mucoromycotina</taxon>
        <taxon>Mucoromycetes</taxon>
        <taxon>Mucorales</taxon>
        <taxon>Mucorineae</taxon>
        <taxon>Rhizopodaceae</taxon>
        <taxon>Rhizopus</taxon>
    </lineage>
</organism>
<reference evidence="1 2" key="1">
    <citation type="journal article" date="2018" name="G3 (Bethesda)">
        <title>Phylogenetic and Phylogenomic Definition of Rhizopus Species.</title>
        <authorList>
            <person name="Gryganskyi A.P."/>
            <person name="Golan J."/>
            <person name="Dolatabadi S."/>
            <person name="Mondo S."/>
            <person name="Robb S."/>
            <person name="Idnurm A."/>
            <person name="Muszewska A."/>
            <person name="Steczkiewicz K."/>
            <person name="Masonjones S."/>
            <person name="Liao H.L."/>
            <person name="Gajdeczka M.T."/>
            <person name="Anike F."/>
            <person name="Vuek A."/>
            <person name="Anishchenko I.M."/>
            <person name="Voigt K."/>
            <person name="de Hoog G.S."/>
            <person name="Smith M.E."/>
            <person name="Heitman J."/>
            <person name="Vilgalys R."/>
            <person name="Stajich J.E."/>
        </authorList>
    </citation>
    <scope>NUCLEOTIDE SEQUENCE [LARGE SCALE GENOMIC DNA]</scope>
    <source>
        <strain evidence="1 2">CBS 357.93</strain>
    </source>
</reference>
<dbReference type="OrthoDB" id="2238956at2759"/>
<keyword evidence="2" id="KW-1185">Reference proteome</keyword>
<evidence type="ECO:0000313" key="2">
    <source>
        <dbReference type="Proteomes" id="UP000252139"/>
    </source>
</evidence>
<accession>A0A367IVL5</accession>
<proteinExistence type="predicted"/>